<dbReference type="CDD" id="cd04301">
    <property type="entry name" value="NAT_SF"/>
    <property type="match status" value="1"/>
</dbReference>
<keyword evidence="4" id="KW-0687">Ribonucleoprotein</keyword>
<dbReference type="EMBL" id="SLWR01000003">
    <property type="protein sequence ID" value="TCO49321.1"/>
    <property type="molecule type" value="Genomic_DNA"/>
</dbReference>
<reference evidence="4 5" key="1">
    <citation type="journal article" date="2015" name="Stand. Genomic Sci.">
        <title>Genomic Encyclopedia of Bacterial and Archaeal Type Strains, Phase III: the genomes of soil and plant-associated and newly described type strains.</title>
        <authorList>
            <person name="Whitman W.B."/>
            <person name="Woyke T."/>
            <person name="Klenk H.P."/>
            <person name="Zhou Y."/>
            <person name="Lilburn T.G."/>
            <person name="Beck B.J."/>
            <person name="De Vos P."/>
            <person name="Vandamme P."/>
            <person name="Eisen J.A."/>
            <person name="Garrity G."/>
            <person name="Hugenholtz P."/>
            <person name="Kyrpides N.C."/>
        </authorList>
    </citation>
    <scope>NUCLEOTIDE SEQUENCE [LARGE SCALE GENOMIC DNA]</scope>
    <source>
        <strain evidence="4 5">VKM Ac-2541</strain>
    </source>
</reference>
<evidence type="ECO:0000259" key="3">
    <source>
        <dbReference type="PROSITE" id="PS51186"/>
    </source>
</evidence>
<dbReference type="PANTHER" id="PTHR43877:SF2">
    <property type="entry name" value="AMINOALKYLPHOSPHONATE N-ACETYLTRANSFERASE-RELATED"/>
    <property type="match status" value="1"/>
</dbReference>
<organism evidence="4 5">
    <name type="scientific">Kribbella antiqua</name>
    <dbReference type="NCBI Taxonomy" id="2512217"/>
    <lineage>
        <taxon>Bacteria</taxon>
        <taxon>Bacillati</taxon>
        <taxon>Actinomycetota</taxon>
        <taxon>Actinomycetes</taxon>
        <taxon>Propionibacteriales</taxon>
        <taxon>Kribbellaceae</taxon>
        <taxon>Kribbella</taxon>
    </lineage>
</organism>
<sequence length="159" mass="17618">MIELRDIGADDWKLWRELRLAALEEAPYAFGSTLEDWADASEQRWRDRLNTPGAFQVIAHLDGTPAGMAGGLPMDGAAELVGMWIAPTGRGRGVGDALIQAVENWARGNDIRTLNLSVAVGNEPAHKLYLRNGFADTEEVEWDDKNGVLHPLIRMRKQL</sequence>
<dbReference type="AlphaFoldDB" id="A0A4R2IUR1"/>
<dbReference type="GO" id="GO:0005840">
    <property type="term" value="C:ribosome"/>
    <property type="evidence" value="ECO:0007669"/>
    <property type="project" value="UniProtKB-KW"/>
</dbReference>
<comment type="caution">
    <text evidence="4">The sequence shown here is derived from an EMBL/GenBank/DDBJ whole genome shotgun (WGS) entry which is preliminary data.</text>
</comment>
<evidence type="ECO:0000313" key="5">
    <source>
        <dbReference type="Proteomes" id="UP000295573"/>
    </source>
</evidence>
<dbReference type="RefSeq" id="WP_132147011.1">
    <property type="nucleotide sequence ID" value="NZ_SLWR01000003.1"/>
</dbReference>
<evidence type="ECO:0000313" key="4">
    <source>
        <dbReference type="EMBL" id="TCO49321.1"/>
    </source>
</evidence>
<dbReference type="InterPro" id="IPR016181">
    <property type="entry name" value="Acyl_CoA_acyltransferase"/>
</dbReference>
<dbReference type="InterPro" id="IPR050832">
    <property type="entry name" value="Bact_Acetyltransf"/>
</dbReference>
<dbReference type="Pfam" id="PF00583">
    <property type="entry name" value="Acetyltransf_1"/>
    <property type="match status" value="1"/>
</dbReference>
<dbReference type="GO" id="GO:0016747">
    <property type="term" value="F:acyltransferase activity, transferring groups other than amino-acyl groups"/>
    <property type="evidence" value="ECO:0007669"/>
    <property type="project" value="InterPro"/>
</dbReference>
<dbReference type="Proteomes" id="UP000295573">
    <property type="component" value="Unassembled WGS sequence"/>
</dbReference>
<proteinExistence type="predicted"/>
<evidence type="ECO:0000256" key="1">
    <source>
        <dbReference type="ARBA" id="ARBA00022679"/>
    </source>
</evidence>
<dbReference type="PROSITE" id="PS51186">
    <property type="entry name" value="GNAT"/>
    <property type="match status" value="1"/>
</dbReference>
<keyword evidence="1" id="KW-0808">Transferase</keyword>
<gene>
    <name evidence="4" type="ORF">EV646_103299</name>
</gene>
<keyword evidence="5" id="KW-1185">Reference proteome</keyword>
<keyword evidence="2" id="KW-0012">Acyltransferase</keyword>
<feature type="domain" description="N-acetyltransferase" evidence="3">
    <location>
        <begin position="2"/>
        <end position="159"/>
    </location>
</feature>
<keyword evidence="4" id="KW-0689">Ribosomal protein</keyword>
<dbReference type="InterPro" id="IPR000182">
    <property type="entry name" value="GNAT_dom"/>
</dbReference>
<dbReference type="SUPFAM" id="SSF55729">
    <property type="entry name" value="Acyl-CoA N-acyltransferases (Nat)"/>
    <property type="match status" value="1"/>
</dbReference>
<evidence type="ECO:0000256" key="2">
    <source>
        <dbReference type="ARBA" id="ARBA00023315"/>
    </source>
</evidence>
<dbReference type="OrthoDB" id="9799092at2"/>
<dbReference type="Gene3D" id="3.40.630.30">
    <property type="match status" value="1"/>
</dbReference>
<dbReference type="PANTHER" id="PTHR43877">
    <property type="entry name" value="AMINOALKYLPHOSPHONATE N-ACETYLTRANSFERASE-RELATED-RELATED"/>
    <property type="match status" value="1"/>
</dbReference>
<name>A0A4R2IUR1_9ACTN</name>
<protein>
    <submittedName>
        <fullName evidence="4">Ribosomal protein S18 acetylase RimI-like enzyme</fullName>
    </submittedName>
</protein>
<accession>A0A4R2IUR1</accession>